<accession>A0A941DRQ9</accession>
<proteinExistence type="predicted"/>
<dbReference type="SUPFAM" id="SSF46785">
    <property type="entry name" value="Winged helix' DNA-binding domain"/>
    <property type="match status" value="1"/>
</dbReference>
<keyword evidence="2" id="KW-1185">Reference proteome</keyword>
<dbReference type="InterPro" id="IPR036390">
    <property type="entry name" value="WH_DNA-bd_sf"/>
</dbReference>
<organism evidence="1 2">
    <name type="scientific">Undibacterium luofuense</name>
    <dbReference type="NCBI Taxonomy" id="2828733"/>
    <lineage>
        <taxon>Bacteria</taxon>
        <taxon>Pseudomonadati</taxon>
        <taxon>Pseudomonadota</taxon>
        <taxon>Betaproteobacteria</taxon>
        <taxon>Burkholderiales</taxon>
        <taxon>Oxalobacteraceae</taxon>
        <taxon>Undibacterium</taxon>
    </lineage>
</organism>
<evidence type="ECO:0000313" key="2">
    <source>
        <dbReference type="Proteomes" id="UP000680067"/>
    </source>
</evidence>
<reference evidence="1" key="1">
    <citation type="submission" date="2021-04" db="EMBL/GenBank/DDBJ databases">
        <title>novel species isolated from subtropical streams in China.</title>
        <authorList>
            <person name="Lu H."/>
        </authorList>
    </citation>
    <scope>NUCLEOTIDE SEQUENCE</scope>
    <source>
        <strain evidence="1">LFS511W</strain>
    </source>
</reference>
<dbReference type="AlphaFoldDB" id="A0A941DRQ9"/>
<dbReference type="RefSeq" id="WP_212688936.1">
    <property type="nucleotide sequence ID" value="NZ_JAGSPN010000013.1"/>
</dbReference>
<dbReference type="InterPro" id="IPR036388">
    <property type="entry name" value="WH-like_DNA-bd_sf"/>
</dbReference>
<comment type="caution">
    <text evidence="1">The sequence shown here is derived from an EMBL/GenBank/DDBJ whole genome shotgun (WGS) entry which is preliminary data.</text>
</comment>
<dbReference type="Gene3D" id="1.10.10.10">
    <property type="entry name" value="Winged helix-like DNA-binding domain superfamily/Winged helix DNA-binding domain"/>
    <property type="match status" value="1"/>
</dbReference>
<name>A0A941DRQ9_9BURK</name>
<dbReference type="EMBL" id="JAGSPN010000013">
    <property type="protein sequence ID" value="MBR7783666.1"/>
    <property type="molecule type" value="Genomic_DNA"/>
</dbReference>
<gene>
    <name evidence="1" type="ORF">KDM89_16085</name>
</gene>
<evidence type="ECO:0000313" key="1">
    <source>
        <dbReference type="EMBL" id="MBR7783666.1"/>
    </source>
</evidence>
<sequence>MSSRTDQYSLNLFSNIENTEIYKKPVQATQILIANGIMTGQQVKAWNTLLKHAKEQNDAYNLTIKAGETKKPRTFRINRLELMDKMGYKSTNRKHFKEALIKMQDLKATWDILGQDGNNAWASCVLLPFLVVDNEYVHYSFVEHIEPMLFNSEIFHHLNLGIQRLLKRDESVKLYDWVSRYKTNPSKRTNCDPWELWRWIIYGEVDKKSYLQEYKLFKRDKLLPAIKEINEVTDIMLELIENKDGSRRVKELQFKITEKPKFNSKEGENKEVVDVGPTLKDINDQLQKLDISNYYKKKLTNFYDLALIQANIQYTISRMNDQSQDSIKNLGAYLLKACEQDYAGFTKQKSQNQNSGNGAMKVSDVLAEFQKVRTDDAIRMFGEMLLTDQEQKIAQYNALTEHAEQQIPAEIGERHHRHMIPFYQWLAKTTWGDPTPEEIIEFTMKIKK</sequence>
<dbReference type="Pfam" id="PF21205">
    <property type="entry name" value="Rep3_C"/>
    <property type="match status" value="1"/>
</dbReference>
<protein>
    <submittedName>
        <fullName evidence="1">Replication initiation protein</fullName>
    </submittedName>
</protein>
<dbReference type="Proteomes" id="UP000680067">
    <property type="component" value="Unassembled WGS sequence"/>
</dbReference>